<dbReference type="SUPFAM" id="SSF47694">
    <property type="entry name" value="Cytochrome c oxidase subunit h"/>
    <property type="match status" value="1"/>
</dbReference>
<dbReference type="GO" id="GO:0042775">
    <property type="term" value="P:mitochondrial ATP synthesis coupled electron transport"/>
    <property type="evidence" value="ECO:0007669"/>
    <property type="project" value="TreeGrafter"/>
</dbReference>
<keyword evidence="3" id="KW-1015">Disulfide bond</keyword>
<reference evidence="4" key="1">
    <citation type="journal article" date="2023" name="Mol. Biol. Evol.">
        <title>Third-Generation Sequencing Reveals the Adaptive Role of the Epigenome in Three Deep-Sea Polychaetes.</title>
        <authorList>
            <person name="Perez M."/>
            <person name="Aroh O."/>
            <person name="Sun Y."/>
            <person name="Lan Y."/>
            <person name="Juniper S.K."/>
            <person name="Young C.R."/>
            <person name="Angers B."/>
            <person name="Qian P.Y."/>
        </authorList>
    </citation>
    <scope>NUCLEOTIDE SEQUENCE</scope>
    <source>
        <strain evidence="4">P08H-3</strain>
    </source>
</reference>
<keyword evidence="5" id="KW-1185">Reference proteome</keyword>
<keyword evidence="2" id="KW-0496">Mitochondrion</keyword>
<dbReference type="Proteomes" id="UP001208570">
    <property type="component" value="Unassembled WGS sequence"/>
</dbReference>
<dbReference type="InterPro" id="IPR048280">
    <property type="entry name" value="COX6B-like"/>
</dbReference>
<name>A0AAD9N8W0_9ANNE</name>
<evidence type="ECO:0008006" key="6">
    <source>
        <dbReference type="Google" id="ProtNLM"/>
    </source>
</evidence>
<dbReference type="PROSITE" id="PS51808">
    <property type="entry name" value="CHCH"/>
    <property type="match status" value="1"/>
</dbReference>
<evidence type="ECO:0000256" key="1">
    <source>
        <dbReference type="ARBA" id="ARBA00004173"/>
    </source>
</evidence>
<dbReference type="GO" id="GO:0008535">
    <property type="term" value="P:respiratory chain complex IV assembly"/>
    <property type="evidence" value="ECO:0007669"/>
    <property type="project" value="InterPro"/>
</dbReference>
<dbReference type="PANTHER" id="PTHR46690:SF1">
    <property type="entry name" value="CYTOCHROME C OXIDASE ASSEMBLY FACTOR 6 HOMOLOG"/>
    <property type="match status" value="1"/>
</dbReference>
<protein>
    <recommendedName>
        <fullName evidence="6">Cytochrome c oxidase assembly factor 6 homolog</fullName>
    </recommendedName>
</protein>
<gene>
    <name evidence="4" type="ORF">LSH36_154g01022</name>
</gene>
<dbReference type="PANTHER" id="PTHR46690">
    <property type="entry name" value="CYTOCHROME C OXIDASE ASSEMBLY FACTOR 6 HOMOLOG"/>
    <property type="match status" value="1"/>
</dbReference>
<dbReference type="InterPro" id="IPR042289">
    <property type="entry name" value="COA6"/>
</dbReference>
<dbReference type="GO" id="GO:0005739">
    <property type="term" value="C:mitochondrion"/>
    <property type="evidence" value="ECO:0007669"/>
    <property type="project" value="UniProtKB-SubCell"/>
</dbReference>
<organism evidence="4 5">
    <name type="scientific">Paralvinella palmiformis</name>
    <dbReference type="NCBI Taxonomy" id="53620"/>
    <lineage>
        <taxon>Eukaryota</taxon>
        <taxon>Metazoa</taxon>
        <taxon>Spiralia</taxon>
        <taxon>Lophotrochozoa</taxon>
        <taxon>Annelida</taxon>
        <taxon>Polychaeta</taxon>
        <taxon>Sedentaria</taxon>
        <taxon>Canalipalpata</taxon>
        <taxon>Terebellida</taxon>
        <taxon>Terebelliformia</taxon>
        <taxon>Alvinellidae</taxon>
        <taxon>Paralvinella</taxon>
    </lineage>
</organism>
<dbReference type="EMBL" id="JAODUP010000154">
    <property type="protein sequence ID" value="KAK2159341.1"/>
    <property type="molecule type" value="Genomic_DNA"/>
</dbReference>
<sequence>MPAPTKNERQKCWDARDNFWNCLTENNDNESKCTEFKKVFEAQCTKQWAKYFMRRRSYLQYEDKLKTEGFKPADEKPKKKS</sequence>
<comment type="caution">
    <text evidence="4">The sequence shown here is derived from an EMBL/GenBank/DDBJ whole genome shotgun (WGS) entry which is preliminary data.</text>
</comment>
<accession>A0AAD9N8W0</accession>
<dbReference type="InterPro" id="IPR036549">
    <property type="entry name" value="CX6/COA6-like_sf"/>
</dbReference>
<evidence type="ECO:0000256" key="3">
    <source>
        <dbReference type="ARBA" id="ARBA00023157"/>
    </source>
</evidence>
<dbReference type="Gene3D" id="1.10.10.140">
    <property type="entry name" value="Cytochrome c oxidase, subunit VIb"/>
    <property type="match status" value="1"/>
</dbReference>
<evidence type="ECO:0000313" key="4">
    <source>
        <dbReference type="EMBL" id="KAK2159341.1"/>
    </source>
</evidence>
<evidence type="ECO:0000256" key="2">
    <source>
        <dbReference type="ARBA" id="ARBA00023128"/>
    </source>
</evidence>
<comment type="subcellular location">
    <subcellularLocation>
        <location evidence="1">Mitochondrion</location>
    </subcellularLocation>
</comment>
<evidence type="ECO:0000313" key="5">
    <source>
        <dbReference type="Proteomes" id="UP001208570"/>
    </source>
</evidence>
<dbReference type="AlphaFoldDB" id="A0AAD9N8W0"/>
<proteinExistence type="predicted"/>
<dbReference type="Pfam" id="PF02297">
    <property type="entry name" value="COX6B"/>
    <property type="match status" value="1"/>
</dbReference>